<dbReference type="PIRSF" id="PIRSF037260">
    <property type="entry name" value="UPF0223"/>
    <property type="match status" value="1"/>
</dbReference>
<dbReference type="Pfam" id="PF05256">
    <property type="entry name" value="UPF0223"/>
    <property type="match status" value="1"/>
</dbReference>
<sequence length="94" mass="11125">MEYSYPFSTDWSTNEIVDVIAFFQTVEKAYEKGVQREDVLSKYRRFKEIVPSMAEEKTIFREFEEESGYVSYDIVKQTKTKENGSIIKGEKKSR</sequence>
<dbReference type="KEGG" id="rst:ATY39_01965"/>
<gene>
    <name evidence="2" type="ORF">ATY39_01965</name>
</gene>
<evidence type="ECO:0000313" key="2">
    <source>
        <dbReference type="EMBL" id="AMW98294.1"/>
    </source>
</evidence>
<dbReference type="InterPro" id="IPR007920">
    <property type="entry name" value="UPF0223"/>
</dbReference>
<dbReference type="InterPro" id="IPR023324">
    <property type="entry name" value="BH2638-like_sf"/>
</dbReference>
<dbReference type="RefSeq" id="WP_066785072.1">
    <property type="nucleotide sequence ID" value="NZ_CP014806.1"/>
</dbReference>
<dbReference type="STRING" id="241244.ATY39_01965"/>
<dbReference type="SUPFAM" id="SSF158504">
    <property type="entry name" value="BH2638-like"/>
    <property type="match status" value="1"/>
</dbReference>
<accession>A0A143H979</accession>
<dbReference type="OrthoDB" id="1649074at2"/>
<dbReference type="EMBL" id="CP014806">
    <property type="protein sequence ID" value="AMW98294.1"/>
    <property type="molecule type" value="Genomic_DNA"/>
</dbReference>
<dbReference type="Gene3D" id="1.10.220.80">
    <property type="entry name" value="BH2638-like"/>
    <property type="match status" value="1"/>
</dbReference>
<comment type="similarity">
    <text evidence="1">Belongs to the UPF0223 family.</text>
</comment>
<name>A0A143H979_9BACL</name>
<protein>
    <recommendedName>
        <fullName evidence="1">UPF0223 protein ATY39_01965</fullName>
    </recommendedName>
</protein>
<reference evidence="2 3" key="1">
    <citation type="journal article" date="2016" name="Genome Announc.">
        <title>Whole-Genome Sequence of Rummeliibacillus stabekisii Strain PP9 Isolated from Antarctic Soil.</title>
        <authorList>
            <person name="da Mota F.F."/>
            <person name="Vollu R.E."/>
            <person name="Jurelevicius D."/>
            <person name="Seldin L."/>
        </authorList>
    </citation>
    <scope>NUCLEOTIDE SEQUENCE [LARGE SCALE GENOMIC DNA]</scope>
    <source>
        <strain evidence="2 3">PP9</strain>
    </source>
</reference>
<proteinExistence type="inferred from homology"/>
<keyword evidence="3" id="KW-1185">Reference proteome</keyword>
<organism evidence="2 3">
    <name type="scientific">Rummeliibacillus stabekisii</name>
    <dbReference type="NCBI Taxonomy" id="241244"/>
    <lineage>
        <taxon>Bacteria</taxon>
        <taxon>Bacillati</taxon>
        <taxon>Bacillota</taxon>
        <taxon>Bacilli</taxon>
        <taxon>Bacillales</taxon>
        <taxon>Caryophanaceae</taxon>
        <taxon>Rummeliibacillus</taxon>
    </lineage>
</organism>
<reference evidence="3" key="2">
    <citation type="submission" date="2016-03" db="EMBL/GenBank/DDBJ databases">
        <authorList>
            <person name="Ploux O."/>
        </authorList>
    </citation>
    <scope>NUCLEOTIDE SEQUENCE [LARGE SCALE GENOMIC DNA]</scope>
    <source>
        <strain evidence="3">PP9</strain>
    </source>
</reference>
<dbReference type="AlphaFoldDB" id="A0A143H979"/>
<dbReference type="HAMAP" id="MF_01041">
    <property type="entry name" value="UPF0223"/>
    <property type="match status" value="1"/>
</dbReference>
<evidence type="ECO:0000313" key="3">
    <source>
        <dbReference type="Proteomes" id="UP000076021"/>
    </source>
</evidence>
<dbReference type="Proteomes" id="UP000076021">
    <property type="component" value="Chromosome"/>
</dbReference>
<dbReference type="NCBIfam" id="NF003353">
    <property type="entry name" value="PRK04387.1"/>
    <property type="match status" value="1"/>
</dbReference>
<evidence type="ECO:0000256" key="1">
    <source>
        <dbReference type="HAMAP-Rule" id="MF_01041"/>
    </source>
</evidence>